<reference evidence="1 2" key="1">
    <citation type="submission" date="2019-11" db="EMBL/GenBank/DDBJ databases">
        <title>Whole-genome sequence of Rhodoplanes serenus DSM 18633, type strain.</title>
        <authorList>
            <person name="Kyndt J.A."/>
            <person name="Meyer T.E."/>
        </authorList>
    </citation>
    <scope>NUCLEOTIDE SEQUENCE [LARGE SCALE GENOMIC DNA]</scope>
    <source>
        <strain evidence="1 2">DSM 18633</strain>
    </source>
</reference>
<evidence type="ECO:0000313" key="1">
    <source>
        <dbReference type="EMBL" id="MTW17079.1"/>
    </source>
</evidence>
<evidence type="ECO:0000313" key="2">
    <source>
        <dbReference type="Proteomes" id="UP000438991"/>
    </source>
</evidence>
<organism evidence="1 2">
    <name type="scientific">Rhodoplanes serenus</name>
    <dbReference type="NCBI Taxonomy" id="200615"/>
    <lineage>
        <taxon>Bacteria</taxon>
        <taxon>Pseudomonadati</taxon>
        <taxon>Pseudomonadota</taxon>
        <taxon>Alphaproteobacteria</taxon>
        <taxon>Hyphomicrobiales</taxon>
        <taxon>Nitrobacteraceae</taxon>
        <taxon>Rhodoplanes</taxon>
    </lineage>
</organism>
<comment type="caution">
    <text evidence="1">The sequence shown here is derived from an EMBL/GenBank/DDBJ whole genome shotgun (WGS) entry which is preliminary data.</text>
</comment>
<dbReference type="RefSeq" id="WP_155479880.1">
    <property type="nucleotide sequence ID" value="NZ_WNKV01000009.1"/>
</dbReference>
<name>A0A9X4XMT3_9BRAD</name>
<gene>
    <name evidence="1" type="ORF">GJ689_12785</name>
</gene>
<protein>
    <submittedName>
        <fullName evidence="1">Uncharacterized protein</fullName>
    </submittedName>
</protein>
<dbReference type="EMBL" id="WNKV01000009">
    <property type="protein sequence ID" value="MTW17079.1"/>
    <property type="molecule type" value="Genomic_DNA"/>
</dbReference>
<dbReference type="Proteomes" id="UP000438991">
    <property type="component" value="Unassembled WGS sequence"/>
</dbReference>
<dbReference type="AlphaFoldDB" id="A0A9X4XMT3"/>
<accession>A0A9X4XMT3</accession>
<proteinExistence type="predicted"/>
<sequence>MRPNRPGLVILWAIFAIVLATLSTIPPAEAGWSTRRGGELGTLVTTTTAAGDELFVFCTRDGLGFGLVPRLSPQPGGPGDLTQMPITVALDQAAPVGLVVEGFSGAWVAFDTAARGVATALPGATAVTVTIAPSHADAFVAARQVHVPGGGFAAAIGKAGFPARCRVR</sequence>